<dbReference type="Proteomes" id="UP000199101">
    <property type="component" value="Unassembled WGS sequence"/>
</dbReference>
<dbReference type="STRING" id="410764.GA0061103_3287"/>
<dbReference type="EMBL" id="FMAG01000002">
    <property type="protein sequence ID" value="SCB23156.1"/>
    <property type="molecule type" value="Genomic_DNA"/>
</dbReference>
<proteinExistence type="predicted"/>
<name>A0A1C3V5Q9_9HYPH</name>
<keyword evidence="2" id="KW-1185">Reference proteome</keyword>
<evidence type="ECO:0000313" key="1">
    <source>
        <dbReference type="EMBL" id="SCB23156.1"/>
    </source>
</evidence>
<evidence type="ECO:0000313" key="2">
    <source>
        <dbReference type="Proteomes" id="UP000199101"/>
    </source>
</evidence>
<dbReference type="AlphaFoldDB" id="A0A1C3V5Q9"/>
<sequence length="253" mass="25890">MAKTNDIRQDSGAAGNTSADLGRAAADMFGNAPIMPIHPLMAHPAAAIAAVTAIGFGFTSQLAGAFLGAFQGAVEATTRLADALEDEKHQGHAAAKPAAASDAAGDAKPVKVEAAVKVVAPKPVATPKPVAAKRKPAYVKKVEPKPAVVAPKAVAAPAKKTAKVEAAAPVAAKAAPARGRKAAEKADDLKRISGVGPKLEQVLNGRGIKRFADIAAWSDADIERIDAELGFDGRIRRDDWVGQAKALLPKGRS</sequence>
<gene>
    <name evidence="1" type="ORF">GA0061103_3287</name>
</gene>
<organism evidence="1 2">
    <name type="scientific">Rhizobium multihospitium</name>
    <dbReference type="NCBI Taxonomy" id="410764"/>
    <lineage>
        <taxon>Bacteria</taxon>
        <taxon>Pseudomonadati</taxon>
        <taxon>Pseudomonadota</taxon>
        <taxon>Alphaproteobacteria</taxon>
        <taxon>Hyphomicrobiales</taxon>
        <taxon>Rhizobiaceae</taxon>
        <taxon>Rhizobium/Agrobacterium group</taxon>
        <taxon>Rhizobium</taxon>
    </lineage>
</organism>
<protein>
    <submittedName>
        <fullName evidence="1">NADH-quinone oxidoreductase subunit E</fullName>
    </submittedName>
</protein>
<dbReference type="Gene3D" id="1.10.150.20">
    <property type="entry name" value="5' to 3' exonuclease, C-terminal subdomain"/>
    <property type="match status" value="1"/>
</dbReference>
<dbReference type="OrthoDB" id="9807941at2"/>
<reference evidence="2" key="1">
    <citation type="submission" date="2016-08" db="EMBL/GenBank/DDBJ databases">
        <authorList>
            <person name="Varghese N."/>
            <person name="Submissions Spin"/>
        </authorList>
    </citation>
    <scope>NUCLEOTIDE SEQUENCE [LARGE SCALE GENOMIC DNA]</scope>
    <source>
        <strain evidence="2">HAMBI 2975</strain>
    </source>
</reference>
<accession>A0A1C3V5Q9</accession>
<dbReference type="RefSeq" id="WP_092710908.1">
    <property type="nucleotide sequence ID" value="NZ_FMAG01000002.1"/>
</dbReference>